<proteinExistence type="predicted"/>
<keyword evidence="2" id="KW-0472">Membrane</keyword>
<feature type="chain" id="PRO_5035448345" evidence="3">
    <location>
        <begin position="24"/>
        <end position="233"/>
    </location>
</feature>
<evidence type="ECO:0000313" key="4">
    <source>
        <dbReference type="EMBL" id="CAH1252002.1"/>
    </source>
</evidence>
<feature type="compositionally biased region" description="Polar residues" evidence="1">
    <location>
        <begin position="216"/>
        <end position="225"/>
    </location>
</feature>
<keyword evidence="2" id="KW-0812">Transmembrane</keyword>
<sequence length="233" mass="24400">MAVCSSTTMLLMLFLVCIEGTFAQANSTVGGNTTVAMATTPGVTQPMTSDTPSSAMPSTADTMTSDMPSTAMPSTGMRSTVHPDTTTDTAAVNTGAPGTTHVTSVTMTTDAMETATSAAIKANTTAGPVVLDPEELANQRIGTIMALSLAIPLNSFTAITLAVFIVGKRRKRVTKGADQKKLEAEEMKLETEDGKFGEAVDNRGFSLEEKNGKVHMTSSNGNSDQLYMENTKL</sequence>
<keyword evidence="2" id="KW-1133">Transmembrane helix</keyword>
<evidence type="ECO:0000313" key="5">
    <source>
        <dbReference type="Proteomes" id="UP000838412"/>
    </source>
</evidence>
<evidence type="ECO:0000256" key="1">
    <source>
        <dbReference type="SAM" id="MobiDB-lite"/>
    </source>
</evidence>
<dbReference type="EMBL" id="OV696704">
    <property type="protein sequence ID" value="CAH1252002.1"/>
    <property type="molecule type" value="Genomic_DNA"/>
</dbReference>
<dbReference type="Proteomes" id="UP000838412">
    <property type="component" value="Chromosome 19"/>
</dbReference>
<dbReference type="OrthoDB" id="10421952at2759"/>
<feature type="region of interest" description="Disordered" evidence="1">
    <location>
        <begin position="41"/>
        <end position="101"/>
    </location>
</feature>
<feature type="compositionally biased region" description="Polar residues" evidence="1">
    <location>
        <begin position="41"/>
        <end position="92"/>
    </location>
</feature>
<name>A0A8K0EI92_BRALA</name>
<gene>
    <name evidence="4" type="primary">Hypp9201</name>
    <name evidence="4" type="ORF">BLAG_LOCUS12203</name>
</gene>
<organism evidence="4 5">
    <name type="scientific">Branchiostoma lanceolatum</name>
    <name type="common">Common lancelet</name>
    <name type="synonym">Amphioxus lanceolatum</name>
    <dbReference type="NCBI Taxonomy" id="7740"/>
    <lineage>
        <taxon>Eukaryota</taxon>
        <taxon>Metazoa</taxon>
        <taxon>Chordata</taxon>
        <taxon>Cephalochordata</taxon>
        <taxon>Leptocardii</taxon>
        <taxon>Amphioxiformes</taxon>
        <taxon>Branchiostomatidae</taxon>
        <taxon>Branchiostoma</taxon>
    </lineage>
</organism>
<reference evidence="4" key="1">
    <citation type="submission" date="2022-01" db="EMBL/GenBank/DDBJ databases">
        <authorList>
            <person name="Braso-Vives M."/>
        </authorList>
    </citation>
    <scope>NUCLEOTIDE SEQUENCE</scope>
</reference>
<feature type="transmembrane region" description="Helical" evidence="2">
    <location>
        <begin position="144"/>
        <end position="166"/>
    </location>
</feature>
<dbReference type="AlphaFoldDB" id="A0A8K0EI92"/>
<feature type="signal peptide" evidence="3">
    <location>
        <begin position="1"/>
        <end position="23"/>
    </location>
</feature>
<evidence type="ECO:0000256" key="2">
    <source>
        <dbReference type="SAM" id="Phobius"/>
    </source>
</evidence>
<evidence type="ECO:0000256" key="3">
    <source>
        <dbReference type="SAM" id="SignalP"/>
    </source>
</evidence>
<keyword evidence="5" id="KW-1185">Reference proteome</keyword>
<accession>A0A8K0EI92</accession>
<feature type="region of interest" description="Disordered" evidence="1">
    <location>
        <begin position="213"/>
        <end position="233"/>
    </location>
</feature>
<keyword evidence="3" id="KW-0732">Signal</keyword>
<protein>
    <submittedName>
        <fullName evidence="4">Hypp9201 protein</fullName>
    </submittedName>
</protein>